<proteinExistence type="inferred from homology"/>
<dbReference type="GO" id="GO:0006729">
    <property type="term" value="P:tetrahydrobiopterin biosynthetic process"/>
    <property type="evidence" value="ECO:0007669"/>
    <property type="project" value="InterPro"/>
</dbReference>
<evidence type="ECO:0000256" key="4">
    <source>
        <dbReference type="ARBA" id="ARBA00023239"/>
    </source>
</evidence>
<evidence type="ECO:0000256" key="2">
    <source>
        <dbReference type="ARBA" id="ARBA00006472"/>
    </source>
</evidence>
<dbReference type="SUPFAM" id="SSF55248">
    <property type="entry name" value="PCD-like"/>
    <property type="match status" value="1"/>
</dbReference>
<evidence type="ECO:0000313" key="6">
    <source>
        <dbReference type="Proteomes" id="UP000275078"/>
    </source>
</evidence>
<gene>
    <name evidence="5" type="ORF">BJ508DRAFT_415652</name>
</gene>
<comment type="similarity">
    <text evidence="2">Belongs to the pterin-4-alpha-carbinolamine dehydratase family.</text>
</comment>
<dbReference type="OrthoDB" id="277398at2759"/>
<dbReference type="GO" id="GO:0008124">
    <property type="term" value="F:4-alpha-hydroxytetrahydrobiopterin dehydratase activity"/>
    <property type="evidence" value="ECO:0007669"/>
    <property type="project" value="UniProtKB-EC"/>
</dbReference>
<reference evidence="5 6" key="1">
    <citation type="journal article" date="2018" name="Nat. Ecol. Evol.">
        <title>Pezizomycetes genomes reveal the molecular basis of ectomycorrhizal truffle lifestyle.</title>
        <authorList>
            <person name="Murat C."/>
            <person name="Payen T."/>
            <person name="Noel B."/>
            <person name="Kuo A."/>
            <person name="Morin E."/>
            <person name="Chen J."/>
            <person name="Kohler A."/>
            <person name="Krizsan K."/>
            <person name="Balestrini R."/>
            <person name="Da Silva C."/>
            <person name="Montanini B."/>
            <person name="Hainaut M."/>
            <person name="Levati E."/>
            <person name="Barry K.W."/>
            <person name="Belfiori B."/>
            <person name="Cichocki N."/>
            <person name="Clum A."/>
            <person name="Dockter R.B."/>
            <person name="Fauchery L."/>
            <person name="Guy J."/>
            <person name="Iotti M."/>
            <person name="Le Tacon F."/>
            <person name="Lindquist E.A."/>
            <person name="Lipzen A."/>
            <person name="Malagnac F."/>
            <person name="Mello A."/>
            <person name="Molinier V."/>
            <person name="Miyauchi S."/>
            <person name="Poulain J."/>
            <person name="Riccioni C."/>
            <person name="Rubini A."/>
            <person name="Sitrit Y."/>
            <person name="Splivallo R."/>
            <person name="Traeger S."/>
            <person name="Wang M."/>
            <person name="Zifcakova L."/>
            <person name="Wipf D."/>
            <person name="Zambonelli A."/>
            <person name="Paolocci F."/>
            <person name="Nowrousian M."/>
            <person name="Ottonello S."/>
            <person name="Baldrian P."/>
            <person name="Spatafora J.W."/>
            <person name="Henrissat B."/>
            <person name="Nagy L.G."/>
            <person name="Aury J.M."/>
            <person name="Wincker P."/>
            <person name="Grigoriev I.V."/>
            <person name="Bonfante P."/>
            <person name="Martin F.M."/>
        </authorList>
    </citation>
    <scope>NUCLEOTIDE SEQUENCE [LARGE SCALE GENOMIC DNA]</scope>
    <source>
        <strain evidence="5 6">RN42</strain>
    </source>
</reference>
<accession>A0A3N4IDN1</accession>
<keyword evidence="6" id="KW-1185">Reference proteome</keyword>
<evidence type="ECO:0000256" key="3">
    <source>
        <dbReference type="ARBA" id="ARBA00013252"/>
    </source>
</evidence>
<comment type="catalytic activity">
    <reaction evidence="1">
        <text>(4aS,6R)-4a-hydroxy-L-erythro-5,6,7,8-tetrahydrobiopterin = (6R)-L-erythro-6,7-dihydrobiopterin + H2O</text>
        <dbReference type="Rhea" id="RHEA:11920"/>
        <dbReference type="ChEBI" id="CHEBI:15377"/>
        <dbReference type="ChEBI" id="CHEBI:15642"/>
        <dbReference type="ChEBI" id="CHEBI:43120"/>
        <dbReference type="EC" id="4.2.1.96"/>
    </reaction>
</comment>
<dbReference type="Proteomes" id="UP000275078">
    <property type="component" value="Unassembled WGS sequence"/>
</dbReference>
<dbReference type="Pfam" id="PF01329">
    <property type="entry name" value="Pterin_4a"/>
    <property type="match status" value="1"/>
</dbReference>
<dbReference type="Gene3D" id="3.30.1360.20">
    <property type="entry name" value="Transcriptional coactivator/pterin dehydratase"/>
    <property type="match status" value="1"/>
</dbReference>
<dbReference type="AlphaFoldDB" id="A0A3N4IDN1"/>
<keyword evidence="4" id="KW-0456">Lyase</keyword>
<dbReference type="InterPro" id="IPR001533">
    <property type="entry name" value="Pterin_deHydtase"/>
</dbReference>
<dbReference type="EMBL" id="ML119694">
    <property type="protein sequence ID" value="RPA79834.1"/>
    <property type="molecule type" value="Genomic_DNA"/>
</dbReference>
<organism evidence="5 6">
    <name type="scientific">Ascobolus immersus RN42</name>
    <dbReference type="NCBI Taxonomy" id="1160509"/>
    <lineage>
        <taxon>Eukaryota</taxon>
        <taxon>Fungi</taxon>
        <taxon>Dikarya</taxon>
        <taxon>Ascomycota</taxon>
        <taxon>Pezizomycotina</taxon>
        <taxon>Pezizomycetes</taxon>
        <taxon>Pezizales</taxon>
        <taxon>Ascobolaceae</taxon>
        <taxon>Ascobolus</taxon>
    </lineage>
</organism>
<sequence>MLHATQQHDHHPTLIWAGDLVSVEWTTHTPPGLGPKDVKMAYLTDELVRGVEQLGFRARKDALELRFWPEFERPPPPSSNEKKKD</sequence>
<dbReference type="EC" id="4.2.1.96" evidence="3"/>
<name>A0A3N4IDN1_ASCIM</name>
<dbReference type="InterPro" id="IPR036428">
    <property type="entry name" value="PCD_sf"/>
</dbReference>
<evidence type="ECO:0000256" key="1">
    <source>
        <dbReference type="ARBA" id="ARBA00001554"/>
    </source>
</evidence>
<protein>
    <recommendedName>
        <fullName evidence="3">4a-hydroxytetrahydrobiopterin dehydratase</fullName>
        <ecNumber evidence="3">4.2.1.96</ecNumber>
    </recommendedName>
</protein>
<evidence type="ECO:0000313" key="5">
    <source>
        <dbReference type="EMBL" id="RPA79834.1"/>
    </source>
</evidence>